<dbReference type="Pfam" id="PF00613">
    <property type="entry name" value="PI3Ka"/>
    <property type="match status" value="1"/>
</dbReference>
<dbReference type="GO" id="GO:0005737">
    <property type="term" value="C:cytoplasm"/>
    <property type="evidence" value="ECO:0007669"/>
    <property type="project" value="TreeGrafter"/>
</dbReference>
<evidence type="ECO:0000259" key="8">
    <source>
        <dbReference type="PROSITE" id="PS51546"/>
    </source>
</evidence>
<dbReference type="GO" id="GO:0043491">
    <property type="term" value="P:phosphatidylinositol 3-kinase/protein kinase B signal transduction"/>
    <property type="evidence" value="ECO:0007669"/>
    <property type="project" value="TreeGrafter"/>
</dbReference>
<dbReference type="Pfam" id="PF00792">
    <property type="entry name" value="PI3K_C2"/>
    <property type="match status" value="1"/>
</dbReference>
<keyword evidence="2" id="KW-0808">Transferase</keyword>
<dbReference type="InterPro" id="IPR029071">
    <property type="entry name" value="Ubiquitin-like_domsf"/>
</dbReference>
<dbReference type="InterPro" id="IPR016024">
    <property type="entry name" value="ARM-type_fold"/>
</dbReference>
<dbReference type="InterPro" id="IPR002420">
    <property type="entry name" value="PI3K-type_C2_dom"/>
</dbReference>
<evidence type="ECO:0000256" key="2">
    <source>
        <dbReference type="ARBA" id="ARBA00022679"/>
    </source>
</evidence>
<feature type="domain" description="PI3K-RBD" evidence="8">
    <location>
        <begin position="65"/>
        <end position="167"/>
    </location>
</feature>
<name>A0A8C9EHF7_PAVCR</name>
<dbReference type="PROSITE" id="PS51546">
    <property type="entry name" value="PI3K_RBD"/>
    <property type="match status" value="1"/>
</dbReference>
<keyword evidence="11" id="KW-1185">Reference proteome</keyword>
<dbReference type="SUPFAM" id="SSF56112">
    <property type="entry name" value="Protein kinase-like (PK-like)"/>
    <property type="match status" value="1"/>
</dbReference>
<dbReference type="Pfam" id="PF00454">
    <property type="entry name" value="PI3_PI4_kinase"/>
    <property type="match status" value="1"/>
</dbReference>
<dbReference type="FunFam" id="3.10.20.90:FF:000074">
    <property type="entry name" value="Phosphatidylinositol 4,5-bisphosphate 3-kinase catalytic subunit"/>
    <property type="match status" value="1"/>
</dbReference>
<evidence type="ECO:0000259" key="7">
    <source>
        <dbReference type="PROSITE" id="PS51545"/>
    </source>
</evidence>
<dbReference type="SMART" id="SM00142">
    <property type="entry name" value="PI3K_C2"/>
    <property type="match status" value="1"/>
</dbReference>
<dbReference type="GO" id="GO:0005944">
    <property type="term" value="C:phosphatidylinositol 3-kinase complex, class IB"/>
    <property type="evidence" value="ECO:0007669"/>
    <property type="project" value="TreeGrafter"/>
</dbReference>
<dbReference type="PROSITE" id="PS00916">
    <property type="entry name" value="PI3_4_KINASE_2"/>
    <property type="match status" value="1"/>
</dbReference>
<dbReference type="PANTHER" id="PTHR10048">
    <property type="entry name" value="PHOSPHATIDYLINOSITOL KINASE"/>
    <property type="match status" value="1"/>
</dbReference>
<keyword evidence="4" id="KW-0418">Kinase</keyword>
<dbReference type="InterPro" id="IPR000341">
    <property type="entry name" value="PI3K_Ras-bd_dom"/>
</dbReference>
<accession>A0A8C9EHF7</accession>
<dbReference type="Gene3D" id="2.60.40.150">
    <property type="entry name" value="C2 domain"/>
    <property type="match status" value="1"/>
</dbReference>
<dbReference type="SUPFAM" id="SSF48371">
    <property type="entry name" value="ARM repeat"/>
    <property type="match status" value="1"/>
</dbReference>
<feature type="domain" description="C2 PI3K-type" evidence="9">
    <location>
        <begin position="208"/>
        <end position="397"/>
    </location>
</feature>
<dbReference type="GO" id="GO:0005943">
    <property type="term" value="C:phosphatidylinositol 3-kinase complex, class IA"/>
    <property type="evidence" value="ECO:0007669"/>
    <property type="project" value="TreeGrafter"/>
</dbReference>
<dbReference type="GO" id="GO:0016303">
    <property type="term" value="F:1-phosphatidylinositol-3-kinase activity"/>
    <property type="evidence" value="ECO:0007669"/>
    <property type="project" value="TreeGrafter"/>
</dbReference>
<dbReference type="GO" id="GO:0016477">
    <property type="term" value="P:cell migration"/>
    <property type="evidence" value="ECO:0007669"/>
    <property type="project" value="TreeGrafter"/>
</dbReference>
<dbReference type="InterPro" id="IPR001263">
    <property type="entry name" value="PI3K_accessory_dom"/>
</dbReference>
<evidence type="ECO:0000256" key="4">
    <source>
        <dbReference type="ARBA" id="ARBA00022777"/>
    </source>
</evidence>
<sequence length="756" mass="87680">MPICEFDMVKDPEVQDFRRNILNVCKEAVDLRDANAPHSRALYVCPPNVESSPELPKHIYNKLDKGQIIVVIWVIVSPNNDKQKYTLKINHDCVPEQVIAEAIRKKTRSMLLSSEQLKLCVLEYQGKYILKVCGCDEYLLEKYPLSQYKYIRSCIMLGRMPNLMLMAKESLYTQLPLDTFTMPSYSRRISTATPYMNGEATAKSLWTINSALRIRILCATYVNVNIRDIDKIYVRTGIYHGGEPLCDNVNTQRVPCSNPRWNEWLLYDMYIPDLPRAARLCLSICSVKGRKGAKEVKHLMSEINFSGSTTMKWCARYVTYQRKVDLNKCCQRKHKSNRIARDNELRESDKEQLRAICTRDPLSEITEQEKDFLWSHRHYCVNTPEILPKLLLSVKWNSRDEVAQMYCLVKDWPPIKPEQAMELLDCNYPDPMVRAFAVRCLEKYLTDDKLSQYLIQLVQVLKYEQYLDNQLVRFLLKKALTNQRIGHFFFWHLKSEMHNKTVSQRFGLLLESYCRACGMYLKHLSRQVEAMEKLINLTDILKQEKKDETQKVQMKFLVEQMRRPDFMDALQGFISPLNPAHQLGNLRKCLVMLTSTTLQLNKNKQQKNPFSYRMLPYGCLSIGDCVGLIEVVRSSHTIMQIQCKGGLKGALQFNSHTLHQWLKDKNKGEMYDAAIDLFTRSCAGYCVATFILGIGDRHNSNIMVKDDGQVRSVFLLSSNTIMMCAINSIGTTFLKLFRVKRMSDCPRAQLQVGLFF</sequence>
<reference evidence="10" key="1">
    <citation type="submission" date="2025-08" db="UniProtKB">
        <authorList>
            <consortium name="Ensembl"/>
        </authorList>
    </citation>
    <scope>IDENTIFICATION</scope>
</reference>
<keyword evidence="5" id="KW-0067">ATP-binding</keyword>
<dbReference type="PANTHER" id="PTHR10048:SF107">
    <property type="entry name" value="PHOSPHATIDYLINOSITOL 4,5-BISPHOSPHATE 3-KINASE CATALYTIC SUBUNIT ALPHA ISOFORM"/>
    <property type="match status" value="1"/>
</dbReference>
<evidence type="ECO:0000313" key="10">
    <source>
        <dbReference type="Ensembl" id="ENSPSTP00000000352.1"/>
    </source>
</evidence>
<evidence type="ECO:0000256" key="3">
    <source>
        <dbReference type="ARBA" id="ARBA00022741"/>
    </source>
</evidence>
<dbReference type="SMART" id="SM00144">
    <property type="entry name" value="PI3K_rbd"/>
    <property type="match status" value="1"/>
</dbReference>
<comment type="similarity">
    <text evidence="1">Belongs to the PI3/PI4-kinase family. Type III PI4K subfamily.</text>
</comment>
<evidence type="ECO:0000256" key="5">
    <source>
        <dbReference type="ARBA" id="ARBA00022840"/>
    </source>
</evidence>
<dbReference type="InterPro" id="IPR000403">
    <property type="entry name" value="PI3/4_kinase_cat_dom"/>
</dbReference>
<dbReference type="InterPro" id="IPR015433">
    <property type="entry name" value="PI3/4_kinase"/>
</dbReference>
<reference evidence="10" key="2">
    <citation type="submission" date="2025-09" db="UniProtKB">
        <authorList>
            <consortium name="Ensembl"/>
        </authorList>
    </citation>
    <scope>IDENTIFICATION</scope>
</reference>
<keyword evidence="3" id="KW-0547">Nucleotide-binding</keyword>
<dbReference type="AlphaFoldDB" id="A0A8C9EHF7"/>
<dbReference type="Gene3D" id="1.25.40.70">
    <property type="entry name" value="Phosphatidylinositol 3-kinase, accessory domain (PIK)"/>
    <property type="match status" value="1"/>
</dbReference>
<dbReference type="GO" id="GO:0035005">
    <property type="term" value="F:1-phosphatidylinositol-4-phosphate 3-kinase activity"/>
    <property type="evidence" value="ECO:0007669"/>
    <property type="project" value="TreeGrafter"/>
</dbReference>
<dbReference type="Gene3D" id="3.10.20.90">
    <property type="entry name" value="Phosphatidylinositol 3-kinase Catalytic Subunit, Chain A, domain 1"/>
    <property type="match status" value="1"/>
</dbReference>
<feature type="domain" description="PI3K/PI4K catalytic" evidence="6">
    <location>
        <begin position="540"/>
        <end position="756"/>
    </location>
</feature>
<dbReference type="GO" id="GO:0005524">
    <property type="term" value="F:ATP binding"/>
    <property type="evidence" value="ECO:0007669"/>
    <property type="project" value="UniProtKB-KW"/>
</dbReference>
<dbReference type="GO" id="GO:0005886">
    <property type="term" value="C:plasma membrane"/>
    <property type="evidence" value="ECO:0007669"/>
    <property type="project" value="TreeGrafter"/>
</dbReference>
<dbReference type="SMART" id="SM00145">
    <property type="entry name" value="PI3Ka"/>
    <property type="match status" value="1"/>
</dbReference>
<evidence type="ECO:0000313" key="11">
    <source>
        <dbReference type="Proteomes" id="UP000694428"/>
    </source>
</evidence>
<dbReference type="InterPro" id="IPR018936">
    <property type="entry name" value="PI3/4_kinase_CS"/>
</dbReference>
<dbReference type="InterPro" id="IPR011009">
    <property type="entry name" value="Kinase-like_dom_sf"/>
</dbReference>
<dbReference type="FunFam" id="1.25.40.70:FF:000001">
    <property type="entry name" value="Phosphatidylinositol 4,5-bisphosphate 3-kinase catalytic subunit"/>
    <property type="match status" value="1"/>
</dbReference>
<dbReference type="Gene3D" id="3.30.1010.10">
    <property type="entry name" value="Phosphatidylinositol 3-kinase Catalytic Subunit, Chain A, domain 4"/>
    <property type="match status" value="1"/>
</dbReference>
<feature type="domain" description="PIK helical" evidence="7">
    <location>
        <begin position="340"/>
        <end position="516"/>
    </location>
</feature>
<dbReference type="GO" id="GO:0048015">
    <property type="term" value="P:phosphatidylinositol-mediated signaling"/>
    <property type="evidence" value="ECO:0007669"/>
    <property type="project" value="TreeGrafter"/>
</dbReference>
<dbReference type="SMART" id="SM00146">
    <property type="entry name" value="PI3Kc"/>
    <property type="match status" value="1"/>
</dbReference>
<protein>
    <submittedName>
        <fullName evidence="10">Phosphatidylinositol-4,5-bisphosphate 3-kinase catalytic subunit alpha</fullName>
    </submittedName>
</protein>
<proteinExistence type="inferred from homology"/>
<dbReference type="PROSITE" id="PS51547">
    <property type="entry name" value="C2_PI3K"/>
    <property type="match status" value="1"/>
</dbReference>
<dbReference type="Ensembl" id="ENSPSTT00000000371.1">
    <property type="protein sequence ID" value="ENSPSTP00000000352.1"/>
    <property type="gene ID" value="ENSPSTG00000000151.1"/>
</dbReference>
<dbReference type="PROSITE" id="PS51545">
    <property type="entry name" value="PIK_HELICAL"/>
    <property type="match status" value="1"/>
</dbReference>
<dbReference type="CDD" id="cd00872">
    <property type="entry name" value="PI3Ka_I"/>
    <property type="match status" value="1"/>
</dbReference>
<dbReference type="SUPFAM" id="SSF49562">
    <property type="entry name" value="C2 domain (Calcium/lipid-binding domain, CaLB)"/>
    <property type="match status" value="1"/>
</dbReference>
<dbReference type="Proteomes" id="UP000694428">
    <property type="component" value="Unplaced"/>
</dbReference>
<dbReference type="InterPro" id="IPR035892">
    <property type="entry name" value="C2_domain_sf"/>
</dbReference>
<organism evidence="10 11">
    <name type="scientific">Pavo cristatus</name>
    <name type="common">Indian peafowl</name>
    <name type="synonym">Blue peafowl</name>
    <dbReference type="NCBI Taxonomy" id="9049"/>
    <lineage>
        <taxon>Eukaryota</taxon>
        <taxon>Metazoa</taxon>
        <taxon>Chordata</taxon>
        <taxon>Craniata</taxon>
        <taxon>Vertebrata</taxon>
        <taxon>Euteleostomi</taxon>
        <taxon>Archelosauria</taxon>
        <taxon>Archosauria</taxon>
        <taxon>Dinosauria</taxon>
        <taxon>Saurischia</taxon>
        <taxon>Theropoda</taxon>
        <taxon>Coelurosauria</taxon>
        <taxon>Aves</taxon>
        <taxon>Neognathae</taxon>
        <taxon>Galloanserae</taxon>
        <taxon>Galliformes</taxon>
        <taxon>Phasianidae</taxon>
        <taxon>Phasianinae</taxon>
        <taxon>Pavo</taxon>
    </lineage>
</organism>
<dbReference type="SUPFAM" id="SSF54236">
    <property type="entry name" value="Ubiquitin-like"/>
    <property type="match status" value="1"/>
</dbReference>
<dbReference type="Gene3D" id="1.10.1070.11">
    <property type="entry name" value="Phosphatidylinositol 3-/4-kinase, catalytic domain"/>
    <property type="match status" value="1"/>
</dbReference>
<dbReference type="PROSITE" id="PS50290">
    <property type="entry name" value="PI3_4_KINASE_3"/>
    <property type="match status" value="1"/>
</dbReference>
<dbReference type="InterPro" id="IPR042236">
    <property type="entry name" value="PI3K_accessory_sf"/>
</dbReference>
<dbReference type="Pfam" id="PF00794">
    <property type="entry name" value="PI3K_rbd"/>
    <property type="match status" value="1"/>
</dbReference>
<dbReference type="InterPro" id="IPR036940">
    <property type="entry name" value="PI3/4_kinase_cat_sf"/>
</dbReference>
<evidence type="ECO:0000259" key="9">
    <source>
        <dbReference type="PROSITE" id="PS51547"/>
    </source>
</evidence>
<evidence type="ECO:0000259" key="6">
    <source>
        <dbReference type="PROSITE" id="PS50290"/>
    </source>
</evidence>
<evidence type="ECO:0000256" key="1">
    <source>
        <dbReference type="ARBA" id="ARBA00006209"/>
    </source>
</evidence>